<dbReference type="AlphaFoldDB" id="A0AAV4WVN4"/>
<keyword evidence="3" id="KW-1185">Reference proteome</keyword>
<sequence length="114" mass="12756">MLSYTGRITETDTVLTVHRVVQSSFWRPKRKYSGRKCSRNGALPSNKKPFRQGGGGLKLPEMGNDDCKNDIAERWIRAKRSQNFSSVLGSTSPFKLKYHFLRKGCGGSAEKTSA</sequence>
<feature type="region of interest" description="Disordered" evidence="1">
    <location>
        <begin position="31"/>
        <end position="65"/>
    </location>
</feature>
<evidence type="ECO:0000256" key="1">
    <source>
        <dbReference type="SAM" id="MobiDB-lite"/>
    </source>
</evidence>
<name>A0AAV4WVN4_9ARAC</name>
<organism evidence="2 3">
    <name type="scientific">Caerostris darwini</name>
    <dbReference type="NCBI Taxonomy" id="1538125"/>
    <lineage>
        <taxon>Eukaryota</taxon>
        <taxon>Metazoa</taxon>
        <taxon>Ecdysozoa</taxon>
        <taxon>Arthropoda</taxon>
        <taxon>Chelicerata</taxon>
        <taxon>Arachnida</taxon>
        <taxon>Araneae</taxon>
        <taxon>Araneomorphae</taxon>
        <taxon>Entelegynae</taxon>
        <taxon>Araneoidea</taxon>
        <taxon>Araneidae</taxon>
        <taxon>Caerostris</taxon>
    </lineage>
</organism>
<accession>A0AAV4WVN4</accession>
<dbReference type="EMBL" id="BPLQ01015071">
    <property type="protein sequence ID" value="GIY85699.1"/>
    <property type="molecule type" value="Genomic_DNA"/>
</dbReference>
<protein>
    <submittedName>
        <fullName evidence="2">Uncharacterized protein</fullName>
    </submittedName>
</protein>
<dbReference type="Proteomes" id="UP001054837">
    <property type="component" value="Unassembled WGS sequence"/>
</dbReference>
<comment type="caution">
    <text evidence="2">The sequence shown here is derived from an EMBL/GenBank/DDBJ whole genome shotgun (WGS) entry which is preliminary data.</text>
</comment>
<evidence type="ECO:0000313" key="3">
    <source>
        <dbReference type="Proteomes" id="UP001054837"/>
    </source>
</evidence>
<evidence type="ECO:0000313" key="2">
    <source>
        <dbReference type="EMBL" id="GIY85699.1"/>
    </source>
</evidence>
<gene>
    <name evidence="2" type="ORF">CDAR_422301</name>
</gene>
<proteinExistence type="predicted"/>
<reference evidence="2 3" key="1">
    <citation type="submission" date="2021-06" db="EMBL/GenBank/DDBJ databases">
        <title>Caerostris darwini draft genome.</title>
        <authorList>
            <person name="Kono N."/>
            <person name="Arakawa K."/>
        </authorList>
    </citation>
    <scope>NUCLEOTIDE SEQUENCE [LARGE SCALE GENOMIC DNA]</scope>
</reference>